<dbReference type="RefSeq" id="WP_353626831.1">
    <property type="nucleotide sequence ID" value="NZ_JAJCID010000083.1"/>
</dbReference>
<feature type="non-terminal residue" evidence="1">
    <location>
        <position position="1"/>
    </location>
</feature>
<evidence type="ECO:0000313" key="2">
    <source>
        <dbReference type="Proteomes" id="UP001299608"/>
    </source>
</evidence>
<name>A0AAW5BZG5_9FIRM</name>
<evidence type="ECO:0000313" key="1">
    <source>
        <dbReference type="EMBL" id="MCG4749540.1"/>
    </source>
</evidence>
<proteinExistence type="predicted"/>
<reference evidence="1" key="1">
    <citation type="submission" date="2022-01" db="EMBL/GenBank/DDBJ databases">
        <title>Collection of gut derived symbiotic bacterial strains cultured from healthy donors.</title>
        <authorList>
            <person name="Lin H."/>
            <person name="Kohout C."/>
            <person name="Waligurski E."/>
            <person name="Pamer E.G."/>
        </authorList>
    </citation>
    <scope>NUCLEOTIDE SEQUENCE</scope>
    <source>
        <strain evidence="1">DFI.6.55</strain>
    </source>
</reference>
<gene>
    <name evidence="1" type="ORF">L0N08_29525</name>
</gene>
<protein>
    <submittedName>
        <fullName evidence="1">Tripartite tricarboxylate transporter substrate binding protein</fullName>
    </submittedName>
</protein>
<accession>A0AAW5BZG5</accession>
<dbReference type="EMBL" id="JAKNGE010000090">
    <property type="protein sequence ID" value="MCG4749540.1"/>
    <property type="molecule type" value="Genomic_DNA"/>
</dbReference>
<organism evidence="1 2">
    <name type="scientific">Enterocloster aldenensis</name>
    <dbReference type="NCBI Taxonomy" id="358742"/>
    <lineage>
        <taxon>Bacteria</taxon>
        <taxon>Bacillati</taxon>
        <taxon>Bacillota</taxon>
        <taxon>Clostridia</taxon>
        <taxon>Lachnospirales</taxon>
        <taxon>Lachnospiraceae</taxon>
        <taxon>Enterocloster</taxon>
    </lineage>
</organism>
<dbReference type="Proteomes" id="UP001299608">
    <property type="component" value="Unassembled WGS sequence"/>
</dbReference>
<comment type="caution">
    <text evidence="1">The sequence shown here is derived from an EMBL/GenBank/DDBJ whole genome shotgun (WGS) entry which is preliminary data.</text>
</comment>
<dbReference type="AlphaFoldDB" id="A0AAW5BZG5"/>
<sequence>VGKLYEIFSKAVEKESFKNFMGETNNDIDILNGEEFNKKIAEDYALFGTLIESLGLDKQ</sequence>